<evidence type="ECO:0000256" key="1">
    <source>
        <dbReference type="SAM" id="MobiDB-lite"/>
    </source>
</evidence>
<keyword evidence="3" id="KW-1185">Reference proteome</keyword>
<organism evidence="2 3">
    <name type="scientific">Acanthamoeba castellanii (strain ATCC 30010 / Neff)</name>
    <dbReference type="NCBI Taxonomy" id="1257118"/>
    <lineage>
        <taxon>Eukaryota</taxon>
        <taxon>Amoebozoa</taxon>
        <taxon>Discosea</taxon>
        <taxon>Longamoebia</taxon>
        <taxon>Centramoebida</taxon>
        <taxon>Acanthamoebidae</taxon>
        <taxon>Acanthamoeba</taxon>
    </lineage>
</organism>
<dbReference type="AlphaFoldDB" id="L8HB21"/>
<sequence>MAYTLKWEWHYMLQSLVVQMTDGKFWGKVELLCDEGYFKLRNALFFGTVLPLGYTTASTRAVKDKDRDNKAGKSKDGDNKAG</sequence>
<dbReference type="Proteomes" id="UP000011083">
    <property type="component" value="Unassembled WGS sequence"/>
</dbReference>
<evidence type="ECO:0000313" key="3">
    <source>
        <dbReference type="Proteomes" id="UP000011083"/>
    </source>
</evidence>
<dbReference type="VEuPathDB" id="AmoebaDB:ACA1_109580"/>
<protein>
    <submittedName>
        <fullName evidence="2">Uncharacterized protein</fullName>
    </submittedName>
</protein>
<feature type="region of interest" description="Disordered" evidence="1">
    <location>
        <begin position="62"/>
        <end position="82"/>
    </location>
</feature>
<reference evidence="2 3" key="1">
    <citation type="journal article" date="2013" name="Genome Biol.">
        <title>Genome of Acanthamoeba castellanii highlights extensive lateral gene transfer and early evolution of tyrosine kinase signaling.</title>
        <authorList>
            <person name="Clarke M."/>
            <person name="Lohan A.J."/>
            <person name="Liu B."/>
            <person name="Lagkouvardos I."/>
            <person name="Roy S."/>
            <person name="Zafar N."/>
            <person name="Bertelli C."/>
            <person name="Schilde C."/>
            <person name="Kianianmomeni A."/>
            <person name="Burglin T.R."/>
            <person name="Frech C."/>
            <person name="Turcotte B."/>
            <person name="Kopec K.O."/>
            <person name="Synnott J.M."/>
            <person name="Choo C."/>
            <person name="Paponov I."/>
            <person name="Finkler A."/>
            <person name="Soon Heng Tan C."/>
            <person name="Hutchins A.P."/>
            <person name="Weinmeier T."/>
            <person name="Rattei T."/>
            <person name="Chu J.S."/>
            <person name="Gimenez G."/>
            <person name="Irimia M."/>
            <person name="Rigden D.J."/>
            <person name="Fitzpatrick D.A."/>
            <person name="Lorenzo-Morales J."/>
            <person name="Bateman A."/>
            <person name="Chiu C.H."/>
            <person name="Tang P."/>
            <person name="Hegemann P."/>
            <person name="Fromm H."/>
            <person name="Raoult D."/>
            <person name="Greub G."/>
            <person name="Miranda-Saavedra D."/>
            <person name="Chen N."/>
            <person name="Nash P."/>
            <person name="Ginger M.L."/>
            <person name="Horn M."/>
            <person name="Schaap P."/>
            <person name="Caler L."/>
            <person name="Loftus B."/>
        </authorList>
    </citation>
    <scope>NUCLEOTIDE SEQUENCE [LARGE SCALE GENOMIC DNA]</scope>
    <source>
        <strain evidence="2 3">Neff</strain>
    </source>
</reference>
<dbReference type="RefSeq" id="XP_004351097.1">
    <property type="nucleotide sequence ID" value="XM_004351045.1"/>
</dbReference>
<gene>
    <name evidence="2" type="ORF">ACA1_109580</name>
</gene>
<dbReference type="KEGG" id="acan:ACA1_109580"/>
<dbReference type="EMBL" id="KB007873">
    <property type="protein sequence ID" value="ELR22704.1"/>
    <property type="molecule type" value="Genomic_DNA"/>
</dbReference>
<evidence type="ECO:0000313" key="2">
    <source>
        <dbReference type="EMBL" id="ELR22704.1"/>
    </source>
</evidence>
<accession>L8HB21</accession>
<proteinExistence type="predicted"/>
<name>L8HB21_ACACF</name>
<dbReference type="GeneID" id="14923662"/>